<comment type="caution">
    <text evidence="1">The sequence shown here is derived from an EMBL/GenBank/DDBJ whole genome shotgun (WGS) entry which is preliminary data.</text>
</comment>
<dbReference type="Proteomes" id="UP000284250">
    <property type="component" value="Unassembled WGS sequence"/>
</dbReference>
<evidence type="ECO:0000313" key="1">
    <source>
        <dbReference type="EMBL" id="RIY10046.1"/>
    </source>
</evidence>
<gene>
    <name evidence="1" type="ORF">D0T11_10935</name>
</gene>
<accession>A0A418QXY5</accession>
<evidence type="ECO:0000313" key="2">
    <source>
        <dbReference type="Proteomes" id="UP000284250"/>
    </source>
</evidence>
<dbReference type="RefSeq" id="WP_119655826.1">
    <property type="nucleotide sequence ID" value="NZ_JBHUOI010000015.1"/>
</dbReference>
<organism evidence="1 2">
    <name type="scientific">Hymenobacter rubripertinctus</name>
    <dbReference type="NCBI Taxonomy" id="2029981"/>
    <lineage>
        <taxon>Bacteria</taxon>
        <taxon>Pseudomonadati</taxon>
        <taxon>Bacteroidota</taxon>
        <taxon>Cytophagia</taxon>
        <taxon>Cytophagales</taxon>
        <taxon>Hymenobacteraceae</taxon>
        <taxon>Hymenobacter</taxon>
    </lineage>
</organism>
<protein>
    <recommendedName>
        <fullName evidence="3">STAS/SEC14 domain-containing protein</fullName>
    </recommendedName>
</protein>
<sequence length="142" mass="15899">MPLPPAPDSYTADYRPDLGVLVMRWLRPHSLPETQASYQHLLALARRHRCPNWLLDGRRDGPLVLETARWLGQDFLPAVARELAPELLRLAVFSSPARLEQRLLDAEVSPAVAEALAPTQPYRTALFLDEGEALAWLTASQP</sequence>
<dbReference type="AlphaFoldDB" id="A0A418QXY5"/>
<reference evidence="1 2" key="1">
    <citation type="submission" date="2018-09" db="EMBL/GenBank/DDBJ databases">
        <authorList>
            <person name="Zeman M."/>
            <person name="Pardy F."/>
        </authorList>
    </citation>
    <scope>NUCLEOTIDE SEQUENCE [LARGE SCALE GENOMIC DNA]</scope>
    <source>
        <strain evidence="1 2">CCM 8852</strain>
    </source>
</reference>
<reference evidence="1 2" key="2">
    <citation type="submission" date="2019-01" db="EMBL/GenBank/DDBJ databases">
        <title>Hymenobacter humicola sp. nov., isolated from soils in Antarctica.</title>
        <authorList>
            <person name="Sedlacek I."/>
            <person name="Holochova P."/>
            <person name="Kralova S."/>
            <person name="Pantucek R."/>
            <person name="Stankova E."/>
            <person name="Vrbovska V."/>
            <person name="Kristofova L."/>
            <person name="Svec P."/>
            <person name="Busse H.-J."/>
        </authorList>
    </citation>
    <scope>NUCLEOTIDE SEQUENCE [LARGE SCALE GENOMIC DNA]</scope>
    <source>
        <strain evidence="1 2">CCM 8852</strain>
    </source>
</reference>
<name>A0A418QXY5_9BACT</name>
<dbReference type="OrthoDB" id="884362at2"/>
<dbReference type="EMBL" id="QYCN01000014">
    <property type="protein sequence ID" value="RIY10046.1"/>
    <property type="molecule type" value="Genomic_DNA"/>
</dbReference>
<keyword evidence="2" id="KW-1185">Reference proteome</keyword>
<proteinExistence type="predicted"/>
<evidence type="ECO:0008006" key="3">
    <source>
        <dbReference type="Google" id="ProtNLM"/>
    </source>
</evidence>